<dbReference type="AlphaFoldDB" id="A0A285UMW7"/>
<dbReference type="OrthoDB" id="8910096at2"/>
<reference evidence="1 2" key="1">
    <citation type="submission" date="2017-08" db="EMBL/GenBank/DDBJ databases">
        <authorList>
            <person name="de Groot N.N."/>
        </authorList>
    </citation>
    <scope>NUCLEOTIDE SEQUENCE [LARGE SCALE GENOMIC DNA]</scope>
    <source>
        <strain evidence="1 2">JC85</strain>
    </source>
</reference>
<evidence type="ECO:0000313" key="2">
    <source>
        <dbReference type="Proteomes" id="UP000219167"/>
    </source>
</evidence>
<sequence length="78" mass="9010">MISVRGQLTMAQLRQALFEALGEIEERYNLRHARNVTVFVNPTDEFGEKVILRDERGKVLSRVTKKGPYRSAAEEYNL</sequence>
<dbReference type="EMBL" id="OBQD01000009">
    <property type="protein sequence ID" value="SOC41966.1"/>
    <property type="molecule type" value="Genomic_DNA"/>
</dbReference>
<dbReference type="Proteomes" id="UP000219167">
    <property type="component" value="Unassembled WGS sequence"/>
</dbReference>
<dbReference type="RefSeq" id="WP_097140748.1">
    <property type="nucleotide sequence ID" value="NZ_OBQD01000009.1"/>
</dbReference>
<protein>
    <submittedName>
        <fullName evidence="1">Uncharacterized protein</fullName>
    </submittedName>
</protein>
<keyword evidence="2" id="KW-1185">Reference proteome</keyword>
<organism evidence="1 2">
    <name type="scientific">Rhizobium subbaraonis</name>
    <dbReference type="NCBI Taxonomy" id="908946"/>
    <lineage>
        <taxon>Bacteria</taxon>
        <taxon>Pseudomonadati</taxon>
        <taxon>Pseudomonadota</taxon>
        <taxon>Alphaproteobacteria</taxon>
        <taxon>Hyphomicrobiales</taxon>
        <taxon>Rhizobiaceae</taxon>
        <taxon>Rhizobium/Agrobacterium group</taxon>
        <taxon>Rhizobium</taxon>
    </lineage>
</organism>
<proteinExistence type="predicted"/>
<accession>A0A285UMW7</accession>
<name>A0A285UMW7_9HYPH</name>
<gene>
    <name evidence="1" type="ORF">SAMN05892877_109161</name>
</gene>
<evidence type="ECO:0000313" key="1">
    <source>
        <dbReference type="EMBL" id="SOC41966.1"/>
    </source>
</evidence>